<gene>
    <name evidence="2" type="ORF">PCAR00345_LOCUS27446</name>
</gene>
<evidence type="ECO:0000313" key="2">
    <source>
        <dbReference type="EMBL" id="CAE0774812.1"/>
    </source>
</evidence>
<feature type="transmembrane region" description="Helical" evidence="1">
    <location>
        <begin position="51"/>
        <end position="71"/>
    </location>
</feature>
<protein>
    <submittedName>
        <fullName evidence="2">Uncharacterized protein</fullName>
    </submittedName>
</protein>
<keyword evidence="1" id="KW-0472">Membrane</keyword>
<accession>A0A7S4BS13</accession>
<sequence>MKLLIMPALYLALARYFGCSAGDDFLLFLGSLPASASVYALSASRGLSPQIVGPLVPCSIVLCVALVLLPLSPMATSFRAAEALRAAIGAVAVAAALTVCRTNPKKHARD</sequence>
<dbReference type="AlphaFoldDB" id="A0A7S4BS13"/>
<feature type="transmembrane region" description="Helical" evidence="1">
    <location>
        <begin position="83"/>
        <end position="100"/>
    </location>
</feature>
<name>A0A7S4BS13_CHRCT</name>
<keyword evidence="1" id="KW-0812">Transmembrane</keyword>
<feature type="transmembrane region" description="Helical" evidence="1">
    <location>
        <begin position="25"/>
        <end position="44"/>
    </location>
</feature>
<evidence type="ECO:0000256" key="1">
    <source>
        <dbReference type="SAM" id="Phobius"/>
    </source>
</evidence>
<reference evidence="2" key="1">
    <citation type="submission" date="2021-01" db="EMBL/GenBank/DDBJ databases">
        <authorList>
            <person name="Corre E."/>
            <person name="Pelletier E."/>
            <person name="Niang G."/>
            <person name="Scheremetjew M."/>
            <person name="Finn R."/>
            <person name="Kale V."/>
            <person name="Holt S."/>
            <person name="Cochrane G."/>
            <person name="Meng A."/>
            <person name="Brown T."/>
            <person name="Cohen L."/>
        </authorList>
    </citation>
    <scope>NUCLEOTIDE SEQUENCE</scope>
    <source>
        <strain evidence="2">CCMP645</strain>
    </source>
</reference>
<organism evidence="2">
    <name type="scientific">Chrysotila carterae</name>
    <name type="common">Marine alga</name>
    <name type="synonym">Syracosphaera carterae</name>
    <dbReference type="NCBI Taxonomy" id="13221"/>
    <lineage>
        <taxon>Eukaryota</taxon>
        <taxon>Haptista</taxon>
        <taxon>Haptophyta</taxon>
        <taxon>Prymnesiophyceae</taxon>
        <taxon>Isochrysidales</taxon>
        <taxon>Isochrysidaceae</taxon>
        <taxon>Chrysotila</taxon>
    </lineage>
</organism>
<proteinExistence type="predicted"/>
<dbReference type="EMBL" id="HBIZ01042938">
    <property type="protein sequence ID" value="CAE0774812.1"/>
    <property type="molecule type" value="Transcribed_RNA"/>
</dbReference>
<keyword evidence="1" id="KW-1133">Transmembrane helix</keyword>